<dbReference type="Proteomes" id="UP000034751">
    <property type="component" value="Unassembled WGS sequence"/>
</dbReference>
<dbReference type="InterPro" id="IPR000182">
    <property type="entry name" value="GNAT_dom"/>
</dbReference>
<dbReference type="PANTHER" id="PTHR39173:SF1">
    <property type="entry name" value="ACETYLTRANSFERASE"/>
    <property type="match status" value="1"/>
</dbReference>
<name>A0A0G1FAC0_9BACT</name>
<accession>A0A0G1FAC0</accession>
<feature type="domain" description="N-acetyltransferase" evidence="1">
    <location>
        <begin position="2"/>
        <end position="166"/>
    </location>
</feature>
<dbReference type="STRING" id="1618747.UW02_C0013G0023"/>
<organism evidence="2 3">
    <name type="scientific">Candidatus Nomurabacteria bacterium GW2011_GWB1_43_7</name>
    <dbReference type="NCBI Taxonomy" id="1618747"/>
    <lineage>
        <taxon>Bacteria</taxon>
        <taxon>Candidatus Nomuraibacteriota</taxon>
    </lineage>
</organism>
<evidence type="ECO:0000313" key="2">
    <source>
        <dbReference type="EMBL" id="KKT19240.1"/>
    </source>
</evidence>
<reference evidence="2 3" key="1">
    <citation type="journal article" date="2015" name="Nature">
        <title>rRNA introns, odd ribosomes, and small enigmatic genomes across a large radiation of phyla.</title>
        <authorList>
            <person name="Brown C.T."/>
            <person name="Hug L.A."/>
            <person name="Thomas B.C."/>
            <person name="Sharon I."/>
            <person name="Castelle C.J."/>
            <person name="Singh A."/>
            <person name="Wilkins M.J."/>
            <person name="Williams K.H."/>
            <person name="Banfield J.F."/>
        </authorList>
    </citation>
    <scope>NUCLEOTIDE SEQUENCE [LARGE SCALE GENOMIC DNA]</scope>
</reference>
<protein>
    <submittedName>
        <fullName evidence="2">Acetyltransferase, GNAT family</fullName>
    </submittedName>
</protein>
<comment type="caution">
    <text evidence="2">The sequence shown here is derived from an EMBL/GenBank/DDBJ whole genome shotgun (WGS) entry which is preliminary data.</text>
</comment>
<gene>
    <name evidence="2" type="ORF">UW02_C0013G0023</name>
</gene>
<keyword evidence="2" id="KW-0808">Transferase</keyword>
<dbReference type="SUPFAM" id="SSF55729">
    <property type="entry name" value="Acyl-CoA N-acyltransferases (Nat)"/>
    <property type="match status" value="1"/>
</dbReference>
<dbReference type="Pfam" id="PF13302">
    <property type="entry name" value="Acetyltransf_3"/>
    <property type="match status" value="1"/>
</dbReference>
<sequence>MLPNRKYVESFAKGIKEARKENAKPFTTHFKYFRNVKDFPIYKKRVENDRKGVNLKKGVVPSTRYWAMVGNKFVGVLHLRRRLNKKLRRMGGHIGYAVIPSERRKGYATEMLRLGLKKAKKLGIKKALVTCRENNTASRKVIENNGGVLQNKIKEKGIYKLRFWIEI</sequence>
<dbReference type="Gene3D" id="3.40.630.30">
    <property type="match status" value="1"/>
</dbReference>
<proteinExistence type="predicted"/>
<dbReference type="AlphaFoldDB" id="A0A0G1FAC0"/>
<dbReference type="GO" id="GO:0016747">
    <property type="term" value="F:acyltransferase activity, transferring groups other than amino-acyl groups"/>
    <property type="evidence" value="ECO:0007669"/>
    <property type="project" value="InterPro"/>
</dbReference>
<evidence type="ECO:0000313" key="3">
    <source>
        <dbReference type="Proteomes" id="UP000034751"/>
    </source>
</evidence>
<dbReference type="PANTHER" id="PTHR39173">
    <property type="entry name" value="ACETYLTRANSFERASE"/>
    <property type="match status" value="1"/>
</dbReference>
<dbReference type="PROSITE" id="PS51186">
    <property type="entry name" value="GNAT"/>
    <property type="match status" value="1"/>
</dbReference>
<evidence type="ECO:0000259" key="1">
    <source>
        <dbReference type="PROSITE" id="PS51186"/>
    </source>
</evidence>
<dbReference type="InterPro" id="IPR016181">
    <property type="entry name" value="Acyl_CoA_acyltransferase"/>
</dbReference>
<dbReference type="PATRIC" id="fig|1618747.3.peg.454"/>
<dbReference type="EMBL" id="LCGS01000013">
    <property type="protein sequence ID" value="KKT19240.1"/>
    <property type="molecule type" value="Genomic_DNA"/>
</dbReference>